<keyword evidence="4 11" id="KW-1133">Transmembrane helix</keyword>
<protein>
    <recommendedName>
        <fullName evidence="12">G-protein coupled receptors family 3 profile domain-containing protein</fullName>
    </recommendedName>
</protein>
<sequence>MLDRECFCYLTGNESLEINSKRCFFRVCDLFWFFYLSGALRTDLAPIQIVANAWNSSMISATIARIVLEEKLGLPAQLYGMYGTYDESFAALSSGAGDLLMEAYPKYTQYLIDEYVTERRTVVYVGPSGIIGETGWYIPEYVWDVSTITDSYIAYYDERIQAMFRLNTIPVGFQLDNTTLRSAVDDIDLILESPACNAALNASLVAADCTATVEAFLELLRERANLKDEGEPITFWTMPDAWGTLDRVIVQNLSLNFNVTCPVSQTLGVDETMDAMVEVTKQSYIARKPFIQYWTKPHYVFADVSPARLHRVQLPEFDSTCNASSSAYRCGYEDQRVVKMMSSKLPSKNSVAADFVDHFSYTSQDQSNILGQMVFNGKSLEEATCEWVIANFAAMEPNLPDPSRLVTPTKVSPALRIAFIVVAAAELALFVLFIFGVIHYRRVRAVLSGSPKFLFLMLIGASWSMFWVILNYQEEVTPNLCIARVWARHLGFAIIFAAIFLKTWRIASVFNIKSSKGGQLTDRVLLYRFLLIVGYATVNLVAWSVSTPPTTGTVVSNNESYLVCEVTWWDNAIYIEELVAMVALGLLCYRVRKAPSAFNESKHIGLAVYNWIVMGIILQIILNSTTGTADFFFAIQSLEVLVPVPIAVMILMAPKFYLILRGKGNDVATSSYRGSNPNGSHPKTPSANAGGSGSNQKSGDMEMSSGNESENGRTAQLSGKAAVQEIRSLRNENTRLLKEVEAMRTQLLRMHNPHNGNAV</sequence>
<evidence type="ECO:0000256" key="6">
    <source>
        <dbReference type="ARBA" id="ARBA00023136"/>
    </source>
</evidence>
<keyword evidence="8" id="KW-0325">Glycoprotein</keyword>
<feature type="transmembrane region" description="Helical" evidence="11">
    <location>
        <begin position="485"/>
        <end position="504"/>
    </location>
</feature>
<reference evidence="14" key="1">
    <citation type="submission" date="2011-02" db="EMBL/GenBank/DDBJ databases">
        <title>The Genome Sequence of Capsaspora owczarzaki ATCC 30864.</title>
        <authorList>
            <person name="Russ C."/>
            <person name="Cuomo C."/>
            <person name="Burger G."/>
            <person name="Gray M.W."/>
            <person name="Holland P.W.H."/>
            <person name="King N."/>
            <person name="Lang F.B.F."/>
            <person name="Roger A.J."/>
            <person name="Ruiz-Trillo I."/>
            <person name="Young S.K."/>
            <person name="Zeng Q."/>
            <person name="Gargeya S."/>
            <person name="Alvarado L."/>
            <person name="Berlin A."/>
            <person name="Chapman S.B."/>
            <person name="Chen Z."/>
            <person name="Freedman E."/>
            <person name="Gellesch M."/>
            <person name="Goldberg J."/>
            <person name="Griggs A."/>
            <person name="Gujja S."/>
            <person name="Heilman E."/>
            <person name="Heiman D."/>
            <person name="Howarth C."/>
            <person name="Mehta T."/>
            <person name="Neiman D."/>
            <person name="Pearson M."/>
            <person name="Roberts A."/>
            <person name="Saif S."/>
            <person name="Shea T."/>
            <person name="Shenoy N."/>
            <person name="Sisk P."/>
            <person name="Stolte C."/>
            <person name="Sykes S."/>
            <person name="White J."/>
            <person name="Yandava C."/>
            <person name="Haas B."/>
            <person name="Nusbaum C."/>
            <person name="Birren B."/>
        </authorList>
    </citation>
    <scope>NUCLEOTIDE SEQUENCE</scope>
    <source>
        <strain evidence="14">ATCC 30864</strain>
    </source>
</reference>
<keyword evidence="7" id="KW-0675">Receptor</keyword>
<evidence type="ECO:0000313" key="14">
    <source>
        <dbReference type="Proteomes" id="UP000008743"/>
    </source>
</evidence>
<evidence type="ECO:0000256" key="4">
    <source>
        <dbReference type="ARBA" id="ARBA00022989"/>
    </source>
</evidence>
<comment type="subcellular location">
    <subcellularLocation>
        <location evidence="1">Cell membrane</location>
        <topology evidence="1">Multi-pass membrane protein</topology>
    </subcellularLocation>
</comment>
<gene>
    <name evidence="13" type="ORF">CAOG_006348</name>
</gene>
<dbReference type="AlphaFoldDB" id="A0A0D2WTS4"/>
<dbReference type="InterPro" id="IPR007210">
    <property type="entry name" value="ABC_Gly_betaine_transp_sub-bd"/>
</dbReference>
<proteinExistence type="predicted"/>
<keyword evidence="3 11" id="KW-0812">Transmembrane</keyword>
<dbReference type="PANTHER" id="PTHR32546:SF25">
    <property type="entry name" value="MIP05539P"/>
    <property type="match status" value="1"/>
</dbReference>
<keyword evidence="2" id="KW-1003">Cell membrane</keyword>
<dbReference type="InParanoid" id="A0A0D2WTS4"/>
<evidence type="ECO:0000256" key="1">
    <source>
        <dbReference type="ARBA" id="ARBA00004651"/>
    </source>
</evidence>
<evidence type="ECO:0000256" key="8">
    <source>
        <dbReference type="ARBA" id="ARBA00023180"/>
    </source>
</evidence>
<accession>A0A0D2WTS4</accession>
<feature type="transmembrane region" description="Helical" evidence="11">
    <location>
        <begin position="572"/>
        <end position="591"/>
    </location>
</feature>
<keyword evidence="5" id="KW-0297">G-protein coupled receptor</keyword>
<feature type="domain" description="G-protein coupled receptors family 3 profile" evidence="12">
    <location>
        <begin position="421"/>
        <end position="660"/>
    </location>
</feature>
<dbReference type="EMBL" id="KE346370">
    <property type="protein sequence ID" value="KJE95965.1"/>
    <property type="molecule type" value="Genomic_DNA"/>
</dbReference>
<feature type="transmembrane region" description="Helical" evidence="11">
    <location>
        <begin position="525"/>
        <end position="545"/>
    </location>
</feature>
<evidence type="ECO:0000256" key="7">
    <source>
        <dbReference type="ARBA" id="ARBA00023170"/>
    </source>
</evidence>
<dbReference type="Proteomes" id="UP000008743">
    <property type="component" value="Unassembled WGS sequence"/>
</dbReference>
<dbReference type="PANTHER" id="PTHR32546">
    <property type="entry name" value="G-PROTEIN COUPLED RECEPTOR 158-RELATED"/>
    <property type="match status" value="1"/>
</dbReference>
<evidence type="ECO:0000256" key="9">
    <source>
        <dbReference type="ARBA" id="ARBA00023224"/>
    </source>
</evidence>
<name>A0A0D2WTS4_CAPO3</name>
<evidence type="ECO:0000256" key="5">
    <source>
        <dbReference type="ARBA" id="ARBA00023040"/>
    </source>
</evidence>
<dbReference type="PROSITE" id="PS50259">
    <property type="entry name" value="G_PROTEIN_RECEP_F3_4"/>
    <property type="match status" value="1"/>
</dbReference>
<dbReference type="PhylomeDB" id="A0A0D2WTS4"/>
<dbReference type="GO" id="GO:0004930">
    <property type="term" value="F:G protein-coupled receptor activity"/>
    <property type="evidence" value="ECO:0007669"/>
    <property type="project" value="UniProtKB-KW"/>
</dbReference>
<keyword evidence="9" id="KW-0807">Transducer</keyword>
<evidence type="ECO:0000313" key="13">
    <source>
        <dbReference type="EMBL" id="KJE95965.1"/>
    </source>
</evidence>
<keyword evidence="6 11" id="KW-0472">Membrane</keyword>
<organism evidence="13 14">
    <name type="scientific">Capsaspora owczarzaki (strain ATCC 30864)</name>
    <dbReference type="NCBI Taxonomy" id="595528"/>
    <lineage>
        <taxon>Eukaryota</taxon>
        <taxon>Filasterea</taxon>
        <taxon>Capsaspora</taxon>
    </lineage>
</organism>
<evidence type="ECO:0000256" key="11">
    <source>
        <dbReference type="SAM" id="Phobius"/>
    </source>
</evidence>
<evidence type="ECO:0000256" key="2">
    <source>
        <dbReference type="ARBA" id="ARBA00022475"/>
    </source>
</evidence>
<feature type="transmembrane region" description="Helical" evidence="11">
    <location>
        <begin position="603"/>
        <end position="622"/>
    </location>
</feature>
<dbReference type="InterPro" id="IPR017978">
    <property type="entry name" value="GPCR_3_C"/>
</dbReference>
<dbReference type="CDD" id="cd15293">
    <property type="entry name" value="7tmC_GPR158-like"/>
    <property type="match status" value="1"/>
</dbReference>
<dbReference type="GO" id="GO:0022857">
    <property type="term" value="F:transmembrane transporter activity"/>
    <property type="evidence" value="ECO:0007669"/>
    <property type="project" value="InterPro"/>
</dbReference>
<keyword evidence="14" id="KW-1185">Reference proteome</keyword>
<evidence type="ECO:0000256" key="3">
    <source>
        <dbReference type="ARBA" id="ARBA00022692"/>
    </source>
</evidence>
<feature type="transmembrane region" description="Helical" evidence="11">
    <location>
        <begin position="634"/>
        <end position="653"/>
    </location>
</feature>
<dbReference type="Pfam" id="PF04069">
    <property type="entry name" value="OpuAC"/>
    <property type="match status" value="1"/>
</dbReference>
<feature type="compositionally biased region" description="Polar residues" evidence="10">
    <location>
        <begin position="670"/>
        <end position="717"/>
    </location>
</feature>
<dbReference type="GO" id="GO:0043190">
    <property type="term" value="C:ATP-binding cassette (ABC) transporter complex"/>
    <property type="evidence" value="ECO:0007669"/>
    <property type="project" value="InterPro"/>
</dbReference>
<dbReference type="SUPFAM" id="SSF53850">
    <property type="entry name" value="Periplasmic binding protein-like II"/>
    <property type="match status" value="2"/>
</dbReference>
<dbReference type="InterPro" id="IPR043458">
    <property type="entry name" value="GPR158/179"/>
</dbReference>
<dbReference type="OrthoDB" id="2150267at2759"/>
<evidence type="ECO:0000259" key="12">
    <source>
        <dbReference type="PROSITE" id="PS50259"/>
    </source>
</evidence>
<evidence type="ECO:0000256" key="10">
    <source>
        <dbReference type="SAM" id="MobiDB-lite"/>
    </source>
</evidence>
<feature type="region of interest" description="Disordered" evidence="10">
    <location>
        <begin position="670"/>
        <end position="722"/>
    </location>
</feature>
<feature type="transmembrane region" description="Helical" evidence="11">
    <location>
        <begin position="453"/>
        <end position="473"/>
    </location>
</feature>
<feature type="transmembrane region" description="Helical" evidence="11">
    <location>
        <begin position="417"/>
        <end position="441"/>
    </location>
</feature>
<dbReference type="Pfam" id="PF00003">
    <property type="entry name" value="7tm_3"/>
    <property type="match status" value="1"/>
</dbReference>